<feature type="region of interest" description="Disordered" evidence="1">
    <location>
        <begin position="91"/>
        <end position="112"/>
    </location>
</feature>
<proteinExistence type="predicted"/>
<evidence type="ECO:0000313" key="2">
    <source>
        <dbReference type="EMBL" id="NGM12216.1"/>
    </source>
</evidence>
<comment type="caution">
    <text evidence="2">The sequence shown here is derived from an EMBL/GenBank/DDBJ whole genome shotgun (WGS) entry which is preliminary data.</text>
</comment>
<gene>
    <name evidence="2" type="ORF">ENC19_05720</name>
</gene>
<dbReference type="SUPFAM" id="SSF53955">
    <property type="entry name" value="Lysozyme-like"/>
    <property type="match status" value="1"/>
</dbReference>
<protein>
    <submittedName>
        <fullName evidence="2">Lytic transglycosylase domain-containing protein</fullName>
    </submittedName>
</protein>
<dbReference type="EMBL" id="SAIY01000002">
    <property type="protein sequence ID" value="NGM12216.1"/>
    <property type="molecule type" value="Genomic_DNA"/>
</dbReference>
<dbReference type="Proteomes" id="UP000478148">
    <property type="component" value="Unassembled WGS sequence"/>
</dbReference>
<sequence length="224" mass="24537">MSRPWSRFAARTAAVALLSVGVAGGFYLSEDRQSQRSGPGAQVAGSVSDIDVNVEYRQQETVSRQVRTARQQATEVRKQAKAAAEKARKAEEAARRKAEEKAAKEAAARAAKPYDGPIPESCEEYSGNRKVGCALMIDAGFKIDQFPCLDRLWNKESGWNHKARNPSSGAYGIPQAYPGNKMSSVGSDWQTNPVTQIKWGLGYIKGRYSTPCAAWNHSQAKGYY</sequence>
<dbReference type="AlphaFoldDB" id="A0A6M1KU15"/>
<reference evidence="2 3" key="1">
    <citation type="submission" date="2020-02" db="EMBL/GenBank/DDBJ databases">
        <title>Draft Genome Sequence of Verrucosispora sp. Strain CWR15, Isolated from Gulf of Mexico Sponge.</title>
        <authorList>
            <person name="Kennedy S.J."/>
            <person name="Cella E."/>
            <person name="Azarian T."/>
            <person name="Baker B.J."/>
            <person name="Shaw L.N."/>
        </authorList>
    </citation>
    <scope>NUCLEOTIDE SEQUENCE [LARGE SCALE GENOMIC DNA]</scope>
    <source>
        <strain evidence="2 3">CWR15</strain>
    </source>
</reference>
<dbReference type="RefSeq" id="WP_164446113.1">
    <property type="nucleotide sequence ID" value="NZ_SAIY01000002.1"/>
</dbReference>
<feature type="compositionally biased region" description="Basic and acidic residues" evidence="1">
    <location>
        <begin position="91"/>
        <end position="107"/>
    </location>
</feature>
<evidence type="ECO:0000256" key="1">
    <source>
        <dbReference type="SAM" id="MobiDB-lite"/>
    </source>
</evidence>
<evidence type="ECO:0000313" key="3">
    <source>
        <dbReference type="Proteomes" id="UP000478148"/>
    </source>
</evidence>
<accession>A0A6M1KU15</accession>
<dbReference type="InterPro" id="IPR023346">
    <property type="entry name" value="Lysozyme-like_dom_sf"/>
</dbReference>
<name>A0A6M1KU15_9ACTN</name>
<keyword evidence="3" id="KW-1185">Reference proteome</keyword>
<organism evidence="2 3">
    <name type="scientific">Verrucosispora sioxanthis</name>
    <dbReference type="NCBI Taxonomy" id="2499994"/>
    <lineage>
        <taxon>Bacteria</taxon>
        <taxon>Bacillati</taxon>
        <taxon>Actinomycetota</taxon>
        <taxon>Actinomycetes</taxon>
        <taxon>Micromonosporales</taxon>
        <taxon>Micromonosporaceae</taxon>
        <taxon>Micromonospora</taxon>
    </lineage>
</organism>